<evidence type="ECO:0000259" key="5">
    <source>
        <dbReference type="PROSITE" id="PS51464"/>
    </source>
</evidence>
<evidence type="ECO:0000256" key="2">
    <source>
        <dbReference type="ARBA" id="ARBA00023125"/>
    </source>
</evidence>
<dbReference type="CDD" id="cd05013">
    <property type="entry name" value="SIS_RpiR"/>
    <property type="match status" value="1"/>
</dbReference>
<dbReference type="InterPro" id="IPR001347">
    <property type="entry name" value="SIS_dom"/>
</dbReference>
<name>A0A968KSV5_9SPIO</name>
<gene>
    <name evidence="6" type="ORF">HCT14_04445</name>
</gene>
<dbReference type="AlphaFoldDB" id="A0A968KSV5"/>
<dbReference type="InterPro" id="IPR046348">
    <property type="entry name" value="SIS_dom_sf"/>
</dbReference>
<keyword evidence="7" id="KW-1185">Reference proteome</keyword>
<dbReference type="Gene3D" id="3.40.50.10490">
    <property type="entry name" value="Glucose-6-phosphate isomerase like protein, domain 1"/>
    <property type="match status" value="1"/>
</dbReference>
<evidence type="ECO:0000256" key="3">
    <source>
        <dbReference type="ARBA" id="ARBA00023163"/>
    </source>
</evidence>
<dbReference type="GO" id="GO:0003700">
    <property type="term" value="F:DNA-binding transcription factor activity"/>
    <property type="evidence" value="ECO:0007669"/>
    <property type="project" value="InterPro"/>
</dbReference>
<proteinExistence type="predicted"/>
<dbReference type="Gene3D" id="1.10.10.10">
    <property type="entry name" value="Winged helix-like DNA-binding domain superfamily/Winged helix DNA-binding domain"/>
    <property type="match status" value="1"/>
</dbReference>
<dbReference type="GO" id="GO:0003677">
    <property type="term" value="F:DNA binding"/>
    <property type="evidence" value="ECO:0007669"/>
    <property type="project" value="UniProtKB-KW"/>
</dbReference>
<dbReference type="EMBL" id="JAATLJ010000001">
    <property type="protein sequence ID" value="NIZ40757.1"/>
    <property type="molecule type" value="Genomic_DNA"/>
</dbReference>
<dbReference type="Pfam" id="PF01418">
    <property type="entry name" value="HTH_6"/>
    <property type="match status" value="1"/>
</dbReference>
<dbReference type="RefSeq" id="WP_167700339.1">
    <property type="nucleotide sequence ID" value="NZ_CP118174.1"/>
</dbReference>
<keyword evidence="2" id="KW-0238">DNA-binding</keyword>
<dbReference type="InterPro" id="IPR035472">
    <property type="entry name" value="RpiR-like_SIS"/>
</dbReference>
<evidence type="ECO:0000313" key="6">
    <source>
        <dbReference type="EMBL" id="NIZ40757.1"/>
    </source>
</evidence>
<dbReference type="PANTHER" id="PTHR30514:SF1">
    <property type="entry name" value="HTH-TYPE TRANSCRIPTIONAL REGULATOR HEXR-RELATED"/>
    <property type="match status" value="1"/>
</dbReference>
<keyword evidence="1" id="KW-0805">Transcription regulation</keyword>
<reference evidence="6 7" key="1">
    <citation type="submission" date="2020-03" db="EMBL/GenBank/DDBJ databases">
        <title>Spirochaetal bacteria isolated from arthropods constitute a novel genus Entomospira genus novum within the order Spirochaetales.</title>
        <authorList>
            <person name="Grana-Miraglia L."/>
            <person name="Sikutova S."/>
            <person name="Fingerle V."/>
            <person name="Sing A."/>
            <person name="Castillo-Ramirez S."/>
            <person name="Margos G."/>
            <person name="Rudolf I."/>
        </authorList>
    </citation>
    <scope>NUCLEOTIDE SEQUENCE [LARGE SCALE GENOMIC DNA]</scope>
    <source>
        <strain evidence="6 7">BR193</strain>
    </source>
</reference>
<keyword evidence="3" id="KW-0804">Transcription</keyword>
<dbReference type="InterPro" id="IPR036388">
    <property type="entry name" value="WH-like_DNA-bd_sf"/>
</dbReference>
<organism evidence="6 7">
    <name type="scientific">Entomospira entomophila</name>
    <dbReference type="NCBI Taxonomy" id="2719988"/>
    <lineage>
        <taxon>Bacteria</taxon>
        <taxon>Pseudomonadati</taxon>
        <taxon>Spirochaetota</taxon>
        <taxon>Spirochaetia</taxon>
        <taxon>Spirochaetales</taxon>
        <taxon>Spirochaetaceae</taxon>
        <taxon>Entomospira</taxon>
    </lineage>
</organism>
<evidence type="ECO:0000259" key="4">
    <source>
        <dbReference type="PROSITE" id="PS51071"/>
    </source>
</evidence>
<dbReference type="InterPro" id="IPR000281">
    <property type="entry name" value="HTH_RpiR"/>
</dbReference>
<dbReference type="GO" id="GO:1901135">
    <property type="term" value="P:carbohydrate derivative metabolic process"/>
    <property type="evidence" value="ECO:0007669"/>
    <property type="project" value="InterPro"/>
</dbReference>
<dbReference type="SUPFAM" id="SSF53697">
    <property type="entry name" value="SIS domain"/>
    <property type="match status" value="1"/>
</dbReference>
<dbReference type="SUPFAM" id="SSF46689">
    <property type="entry name" value="Homeodomain-like"/>
    <property type="match status" value="1"/>
</dbReference>
<dbReference type="GO" id="GO:0097367">
    <property type="term" value="F:carbohydrate derivative binding"/>
    <property type="evidence" value="ECO:0007669"/>
    <property type="project" value="InterPro"/>
</dbReference>
<evidence type="ECO:0000313" key="7">
    <source>
        <dbReference type="Proteomes" id="UP000711995"/>
    </source>
</evidence>
<sequence length="273" mass="30504">MEYHLKIQEKYQNLTKSEQKVANYILHEGKQIIHQTMLDVKEKTKVGDATIIRFCQKINFSGFTELKIAIAREYFNEKTILVKDNNLYTLILQSLVDALKATYSLLNQEVLAQVVAVLHQVRHVYIFGVSSSGTTSIELENMLLRVGVHAKSIVDSHLQAHVASIMSSEDLLIVVSLSGKTKDIYDALLIAKRNGAFTVAITSHPQSPIGQVADRVLQSAVEEFLDGGSLAGKISQLYICEILVLGYETQHNIDVLDLREKGLRAILNKLMIN</sequence>
<dbReference type="PROSITE" id="PS51464">
    <property type="entry name" value="SIS"/>
    <property type="match status" value="1"/>
</dbReference>
<dbReference type="InterPro" id="IPR009057">
    <property type="entry name" value="Homeodomain-like_sf"/>
</dbReference>
<accession>A0A968KSV5</accession>
<dbReference type="Proteomes" id="UP000711995">
    <property type="component" value="Unassembled WGS sequence"/>
</dbReference>
<feature type="domain" description="HTH rpiR-type" evidence="4">
    <location>
        <begin position="1"/>
        <end position="77"/>
    </location>
</feature>
<comment type="caution">
    <text evidence="6">The sequence shown here is derived from an EMBL/GenBank/DDBJ whole genome shotgun (WGS) entry which is preliminary data.</text>
</comment>
<protein>
    <submittedName>
        <fullName evidence="6">MurR/RpiR family transcriptional regulator</fullName>
    </submittedName>
</protein>
<dbReference type="InterPro" id="IPR047640">
    <property type="entry name" value="RpiR-like"/>
</dbReference>
<evidence type="ECO:0000256" key="1">
    <source>
        <dbReference type="ARBA" id="ARBA00023015"/>
    </source>
</evidence>
<dbReference type="PANTHER" id="PTHR30514">
    <property type="entry name" value="GLUCOKINASE"/>
    <property type="match status" value="1"/>
</dbReference>
<feature type="domain" description="SIS" evidence="5">
    <location>
        <begin position="114"/>
        <end position="253"/>
    </location>
</feature>
<dbReference type="PROSITE" id="PS51071">
    <property type="entry name" value="HTH_RPIR"/>
    <property type="match status" value="1"/>
</dbReference>
<dbReference type="Pfam" id="PF01380">
    <property type="entry name" value="SIS"/>
    <property type="match status" value="1"/>
</dbReference>